<feature type="transmembrane region" description="Helical" evidence="10">
    <location>
        <begin position="296"/>
        <end position="319"/>
    </location>
</feature>
<feature type="transmembrane region" description="Helical" evidence="10">
    <location>
        <begin position="21"/>
        <end position="43"/>
    </location>
</feature>
<dbReference type="PROSITE" id="PS00216">
    <property type="entry name" value="SUGAR_TRANSPORT_1"/>
    <property type="match status" value="1"/>
</dbReference>
<dbReference type="InterPro" id="IPR003663">
    <property type="entry name" value="Sugar/inositol_transpt"/>
</dbReference>
<evidence type="ECO:0000313" key="12">
    <source>
        <dbReference type="EMBL" id="MBB3174786.1"/>
    </source>
</evidence>
<name>A0A850NL87_9PROT</name>
<dbReference type="RefSeq" id="WP_176624212.1">
    <property type="nucleotide sequence ID" value="NZ_JABXXQ010000176.1"/>
</dbReference>
<dbReference type="InterPro" id="IPR020846">
    <property type="entry name" value="MFS_dom"/>
</dbReference>
<organism evidence="13 15">
    <name type="scientific">Endobacter medicaginis</name>
    <dbReference type="NCBI Taxonomy" id="1181271"/>
    <lineage>
        <taxon>Bacteria</taxon>
        <taxon>Pseudomonadati</taxon>
        <taxon>Pseudomonadota</taxon>
        <taxon>Alphaproteobacteria</taxon>
        <taxon>Acetobacterales</taxon>
        <taxon>Acetobacteraceae</taxon>
        <taxon>Endobacter</taxon>
    </lineage>
</organism>
<evidence type="ECO:0000313" key="15">
    <source>
        <dbReference type="Proteomes" id="UP000565205"/>
    </source>
</evidence>
<dbReference type="GO" id="GO:0022857">
    <property type="term" value="F:transmembrane transporter activity"/>
    <property type="evidence" value="ECO:0007669"/>
    <property type="project" value="InterPro"/>
</dbReference>
<evidence type="ECO:0000256" key="10">
    <source>
        <dbReference type="SAM" id="Phobius"/>
    </source>
</evidence>
<dbReference type="EMBL" id="JABXXQ010000176">
    <property type="protein sequence ID" value="NVN30571.1"/>
    <property type="molecule type" value="Genomic_DNA"/>
</dbReference>
<dbReference type="InterPro" id="IPR036259">
    <property type="entry name" value="MFS_trans_sf"/>
</dbReference>
<feature type="domain" description="Major facilitator superfamily (MFS) profile" evidence="11">
    <location>
        <begin position="24"/>
        <end position="448"/>
    </location>
</feature>
<accession>A0A850NL87</accession>
<comment type="subcellular location">
    <subcellularLocation>
        <location evidence="1">Cell membrane</location>
        <topology evidence="1">Multi-pass membrane protein</topology>
    </subcellularLocation>
</comment>
<keyword evidence="3 9" id="KW-0813">Transport</keyword>
<sequence>MDATTEPQAGSLAEVGRNGQAFFTGLLAALAGLMFGLDIGVISGAQSLIAKQFAADDDAIQTIVSAMMVGAAIGALAAGWLSFRLGRKKSLVLAAVLFVAGSLFCAFAWSIPSLVVARFVLGLAIGVATFAAPLYLSEISAEHVRGAMISLYQLMVTIGILLALLSDLAFSQMAEISAWRWMLGIVAVPGALFLAGILFVPNSPRWLMMRGRTDEARHVLLTLRQDHQEVEREISEISEQIRVKQQGLSMFLANANFRRAVMLGIALQVVQQFTGMNVMMYYAPKVFGLAGFGANAALWATALVGLTNVLATFISIALVDRLGRRPLLVISFVVMAIGLGAVGTLLGLGTPTHAMQLATVVMLLVFIVGFAMAAGPVIWILCSEIQPLKGRDFGIAASTLTNWVANAIVGATFLTLISTLGAAHTFWLYAAFNVAFILFTLALVPETKGVSLEHIESRLMSGRKLRDIGA</sequence>
<dbReference type="NCBIfam" id="TIGR00879">
    <property type="entry name" value="SP"/>
    <property type="match status" value="1"/>
</dbReference>
<evidence type="ECO:0000256" key="4">
    <source>
        <dbReference type="ARBA" id="ARBA00022475"/>
    </source>
</evidence>
<dbReference type="AlphaFoldDB" id="A0A850NL87"/>
<evidence type="ECO:0000256" key="7">
    <source>
        <dbReference type="ARBA" id="ARBA00022989"/>
    </source>
</evidence>
<dbReference type="PANTHER" id="PTHR48020:SF12">
    <property type="entry name" value="PROTON MYO-INOSITOL COTRANSPORTER"/>
    <property type="match status" value="1"/>
</dbReference>
<dbReference type="PROSITE" id="PS00217">
    <property type="entry name" value="SUGAR_TRANSPORT_2"/>
    <property type="match status" value="1"/>
</dbReference>
<feature type="transmembrane region" description="Helical" evidence="10">
    <location>
        <begin position="178"/>
        <end position="200"/>
    </location>
</feature>
<dbReference type="GO" id="GO:0005886">
    <property type="term" value="C:plasma membrane"/>
    <property type="evidence" value="ECO:0007669"/>
    <property type="project" value="UniProtKB-SubCell"/>
</dbReference>
<evidence type="ECO:0000313" key="14">
    <source>
        <dbReference type="Proteomes" id="UP000557688"/>
    </source>
</evidence>
<evidence type="ECO:0000256" key="5">
    <source>
        <dbReference type="ARBA" id="ARBA00022597"/>
    </source>
</evidence>
<dbReference type="Proteomes" id="UP000565205">
    <property type="component" value="Unassembled WGS sequence"/>
</dbReference>
<keyword evidence="7 10" id="KW-1133">Transmembrane helix</keyword>
<evidence type="ECO:0000313" key="13">
    <source>
        <dbReference type="EMBL" id="NVN30571.1"/>
    </source>
</evidence>
<keyword evidence="14" id="KW-1185">Reference proteome</keyword>
<evidence type="ECO:0000256" key="9">
    <source>
        <dbReference type="RuleBase" id="RU003346"/>
    </source>
</evidence>
<evidence type="ECO:0000256" key="1">
    <source>
        <dbReference type="ARBA" id="ARBA00004651"/>
    </source>
</evidence>
<keyword evidence="8 10" id="KW-0472">Membrane</keyword>
<feature type="transmembrane region" description="Helical" evidence="10">
    <location>
        <begin position="63"/>
        <end position="83"/>
    </location>
</feature>
<dbReference type="EMBL" id="JACHXV010000011">
    <property type="protein sequence ID" value="MBB3174786.1"/>
    <property type="molecule type" value="Genomic_DNA"/>
</dbReference>
<dbReference type="Gene3D" id="1.20.1250.20">
    <property type="entry name" value="MFS general substrate transporter like domains"/>
    <property type="match status" value="1"/>
</dbReference>
<reference evidence="13 15" key="1">
    <citation type="submission" date="2020-06" db="EMBL/GenBank/DDBJ databases">
        <title>Description of novel acetic acid bacteria.</title>
        <authorList>
            <person name="Sombolestani A."/>
        </authorList>
    </citation>
    <scope>NUCLEOTIDE SEQUENCE [LARGE SCALE GENOMIC DNA]</scope>
    <source>
        <strain evidence="13 15">LMG 26838</strain>
    </source>
</reference>
<dbReference type="Proteomes" id="UP000557688">
    <property type="component" value="Unassembled WGS sequence"/>
</dbReference>
<feature type="transmembrane region" description="Helical" evidence="10">
    <location>
        <begin position="354"/>
        <end position="381"/>
    </location>
</feature>
<feature type="transmembrane region" description="Helical" evidence="10">
    <location>
        <begin position="426"/>
        <end position="444"/>
    </location>
</feature>
<evidence type="ECO:0000256" key="3">
    <source>
        <dbReference type="ARBA" id="ARBA00022448"/>
    </source>
</evidence>
<evidence type="ECO:0000256" key="6">
    <source>
        <dbReference type="ARBA" id="ARBA00022692"/>
    </source>
</evidence>
<feature type="transmembrane region" description="Helical" evidence="10">
    <location>
        <begin position="148"/>
        <end position="166"/>
    </location>
</feature>
<keyword evidence="6 10" id="KW-0812">Transmembrane</keyword>
<dbReference type="PROSITE" id="PS50850">
    <property type="entry name" value="MFS"/>
    <property type="match status" value="1"/>
</dbReference>
<reference evidence="12 14" key="2">
    <citation type="submission" date="2020-08" db="EMBL/GenBank/DDBJ databases">
        <title>Genomic Encyclopedia of Type Strains, Phase III (KMG-III): the genomes of soil and plant-associated and newly described type strains.</title>
        <authorList>
            <person name="Whitman W."/>
        </authorList>
    </citation>
    <scope>NUCLEOTIDE SEQUENCE [LARGE SCALE GENOMIC DNA]</scope>
    <source>
        <strain evidence="12 14">CECT 8088</strain>
    </source>
</reference>
<keyword evidence="5" id="KW-0762">Sugar transport</keyword>
<keyword evidence="4" id="KW-1003">Cell membrane</keyword>
<proteinExistence type="inferred from homology"/>
<dbReference type="PANTHER" id="PTHR48020">
    <property type="entry name" value="PROTON MYO-INOSITOL COTRANSPORTER"/>
    <property type="match status" value="1"/>
</dbReference>
<feature type="transmembrane region" description="Helical" evidence="10">
    <location>
        <begin position="393"/>
        <end position="420"/>
    </location>
</feature>
<evidence type="ECO:0000259" key="11">
    <source>
        <dbReference type="PROSITE" id="PS50850"/>
    </source>
</evidence>
<dbReference type="InterPro" id="IPR005829">
    <property type="entry name" value="Sugar_transporter_CS"/>
</dbReference>
<dbReference type="FunFam" id="1.20.1250.20:FF:000218">
    <property type="entry name" value="facilitated trehalose transporter Tret1"/>
    <property type="match status" value="1"/>
</dbReference>
<dbReference type="Pfam" id="PF00083">
    <property type="entry name" value="Sugar_tr"/>
    <property type="match status" value="1"/>
</dbReference>
<evidence type="ECO:0000256" key="8">
    <source>
        <dbReference type="ARBA" id="ARBA00023136"/>
    </source>
</evidence>
<dbReference type="InterPro" id="IPR050814">
    <property type="entry name" value="Myo-inositol_Transporter"/>
</dbReference>
<dbReference type="InterPro" id="IPR005828">
    <property type="entry name" value="MFS_sugar_transport-like"/>
</dbReference>
<feature type="transmembrane region" description="Helical" evidence="10">
    <location>
        <begin position="326"/>
        <end position="348"/>
    </location>
</feature>
<dbReference type="CDD" id="cd17315">
    <property type="entry name" value="MFS_GLUT_like"/>
    <property type="match status" value="1"/>
</dbReference>
<comment type="similarity">
    <text evidence="2 9">Belongs to the major facilitator superfamily. Sugar transporter (TC 2.A.1.1) family.</text>
</comment>
<evidence type="ECO:0000256" key="2">
    <source>
        <dbReference type="ARBA" id="ARBA00010992"/>
    </source>
</evidence>
<dbReference type="PRINTS" id="PR00171">
    <property type="entry name" value="SUGRTRNSPORT"/>
</dbReference>
<dbReference type="SUPFAM" id="SSF103473">
    <property type="entry name" value="MFS general substrate transporter"/>
    <property type="match status" value="1"/>
</dbReference>
<comment type="caution">
    <text evidence="13">The sequence shown here is derived from an EMBL/GenBank/DDBJ whole genome shotgun (WGS) entry which is preliminary data.</text>
</comment>
<feature type="transmembrane region" description="Helical" evidence="10">
    <location>
        <begin position="260"/>
        <end position="284"/>
    </location>
</feature>
<protein>
    <submittedName>
        <fullName evidence="12">SP family galactose:H+ symporter-like MFS transporter</fullName>
    </submittedName>
    <submittedName>
        <fullName evidence="13">Sugar porter family MFS transporter</fullName>
    </submittedName>
</protein>
<feature type="transmembrane region" description="Helical" evidence="10">
    <location>
        <begin position="90"/>
        <end position="109"/>
    </location>
</feature>
<feature type="transmembrane region" description="Helical" evidence="10">
    <location>
        <begin position="115"/>
        <end position="136"/>
    </location>
</feature>
<gene>
    <name evidence="12" type="ORF">FHR90_002632</name>
    <name evidence="13" type="ORF">HUK83_09550</name>
</gene>